<feature type="transmembrane region" description="Helical" evidence="1">
    <location>
        <begin position="169"/>
        <end position="190"/>
    </location>
</feature>
<sequence>MSFLAHYHDEKSKGNFLRLVFIRPDEIGVSKPVVLETHLDSEILSSVAKLNLEQMDGLCNSSEVEDSHYRERIGIFGNTLVEFVGQQVEPREAFALLVKNWRKFFESYQRNLAVYLSGFAFHKAKREVAQAEIDVSSKLSKIVGDISGKLLSIPVSLAAIVAIPRSDNVIIGALVVIGLLLGGFIVSHVIRNQSSQLARVVHSKEMIFSSIEGRKDVYPEDLVADIDQIKAALDEDVERLKSLLVIFSWLCWLPFTVAMLVHLYFCFAWFC</sequence>
<evidence type="ECO:0000256" key="1">
    <source>
        <dbReference type="SAM" id="Phobius"/>
    </source>
</evidence>
<keyword evidence="1" id="KW-1133">Transmembrane helix</keyword>
<evidence type="ECO:0000313" key="2">
    <source>
        <dbReference type="EMBL" id="OLO03316.1"/>
    </source>
</evidence>
<proteinExistence type="predicted"/>
<reference evidence="2 3" key="1">
    <citation type="submission" date="2016-12" db="EMBL/GenBank/DDBJ databases">
        <title>Draft genome sequences of strains Salinicola socius SMB35, Salinicola sp. MH3R3-1 and Chromohalobacter sp. SMB17 from the Verkhnekamsk potash mining region of Russia.</title>
        <authorList>
            <person name="Mavrodi D.V."/>
            <person name="Olsson B.E."/>
            <person name="Korsakova E.S."/>
            <person name="Pyankova A."/>
            <person name="Mavrodi O.V."/>
            <person name="Plotnikova E.G."/>
        </authorList>
    </citation>
    <scope>NUCLEOTIDE SEQUENCE [LARGE SCALE GENOMIC DNA]</scope>
    <source>
        <strain evidence="2 3">SMB35</strain>
    </source>
</reference>
<feature type="transmembrane region" description="Helical" evidence="1">
    <location>
        <begin position="243"/>
        <end position="270"/>
    </location>
</feature>
<dbReference type="STRING" id="404433.BTW07_14625"/>
<evidence type="ECO:0000313" key="3">
    <source>
        <dbReference type="Proteomes" id="UP000186878"/>
    </source>
</evidence>
<comment type="caution">
    <text evidence="2">The sequence shown here is derived from an EMBL/GenBank/DDBJ whole genome shotgun (WGS) entry which is preliminary data.</text>
</comment>
<keyword evidence="1" id="KW-0812">Transmembrane</keyword>
<dbReference type="AlphaFoldDB" id="A0A1Q8SPI8"/>
<protein>
    <submittedName>
        <fullName evidence="2">Uncharacterized protein</fullName>
    </submittedName>
</protein>
<keyword evidence="1" id="KW-0472">Membrane</keyword>
<accession>A0A1Q8SPI8</accession>
<gene>
    <name evidence="2" type="ORF">BTW07_14625</name>
</gene>
<name>A0A1Q8SPI8_9GAMM</name>
<dbReference type="EMBL" id="MSDO01000022">
    <property type="protein sequence ID" value="OLO03316.1"/>
    <property type="molecule type" value="Genomic_DNA"/>
</dbReference>
<keyword evidence="3" id="KW-1185">Reference proteome</keyword>
<organism evidence="2 3">
    <name type="scientific">Salinicola socius</name>
    <dbReference type="NCBI Taxonomy" id="404433"/>
    <lineage>
        <taxon>Bacteria</taxon>
        <taxon>Pseudomonadati</taxon>
        <taxon>Pseudomonadota</taxon>
        <taxon>Gammaproteobacteria</taxon>
        <taxon>Oceanospirillales</taxon>
        <taxon>Halomonadaceae</taxon>
        <taxon>Salinicola</taxon>
    </lineage>
</organism>
<dbReference type="Proteomes" id="UP000186878">
    <property type="component" value="Unassembled WGS sequence"/>
</dbReference>